<evidence type="ECO:0000313" key="3">
    <source>
        <dbReference type="EMBL" id="QBA65632.1"/>
    </source>
</evidence>
<accession>A0A411EDD1</accession>
<dbReference type="SUPFAM" id="SSF110296">
    <property type="entry name" value="Oligoxyloglucan reducing end-specific cellobiohydrolase"/>
    <property type="match status" value="1"/>
</dbReference>
<proteinExistence type="predicted"/>
<dbReference type="Proteomes" id="UP000290889">
    <property type="component" value="Chromosome"/>
</dbReference>
<dbReference type="PANTHER" id="PTHR47199:SF2">
    <property type="entry name" value="PHOTOSYSTEM II STABILITY_ASSEMBLY FACTOR HCF136, CHLOROPLASTIC"/>
    <property type="match status" value="1"/>
</dbReference>
<dbReference type="CDD" id="cd15482">
    <property type="entry name" value="Sialidase_non-viral"/>
    <property type="match status" value="1"/>
</dbReference>
<dbReference type="KEGG" id="mur:EQY75_07950"/>
<dbReference type="Pfam" id="PF15902">
    <property type="entry name" value="Sortilin-Vps10"/>
    <property type="match status" value="1"/>
</dbReference>
<feature type="domain" description="Sortilin N-terminal" evidence="2">
    <location>
        <begin position="150"/>
        <end position="271"/>
    </location>
</feature>
<evidence type="ECO:0000256" key="1">
    <source>
        <dbReference type="ARBA" id="ARBA00022737"/>
    </source>
</evidence>
<keyword evidence="1" id="KW-0677">Repeat</keyword>
<organism evidence="3 4">
    <name type="scientific">Muriicola soli</name>
    <dbReference type="NCBI Taxonomy" id="2507538"/>
    <lineage>
        <taxon>Bacteria</taxon>
        <taxon>Pseudomonadati</taxon>
        <taxon>Bacteroidota</taxon>
        <taxon>Flavobacteriia</taxon>
        <taxon>Flavobacteriales</taxon>
        <taxon>Flavobacteriaceae</taxon>
        <taxon>Muriicola</taxon>
    </lineage>
</organism>
<dbReference type="OrthoDB" id="9813892at2"/>
<keyword evidence="4" id="KW-1185">Reference proteome</keyword>
<dbReference type="Gene3D" id="2.130.10.10">
    <property type="entry name" value="YVTN repeat-like/Quinoprotein amine dehydrogenase"/>
    <property type="match status" value="1"/>
</dbReference>
<evidence type="ECO:0000259" key="2">
    <source>
        <dbReference type="Pfam" id="PF15902"/>
    </source>
</evidence>
<dbReference type="PANTHER" id="PTHR47199">
    <property type="entry name" value="PHOTOSYSTEM II STABILITY/ASSEMBLY FACTOR HCF136, CHLOROPLASTIC"/>
    <property type="match status" value="1"/>
</dbReference>
<dbReference type="InterPro" id="IPR015943">
    <property type="entry name" value="WD40/YVTN_repeat-like_dom_sf"/>
</dbReference>
<protein>
    <submittedName>
        <fullName evidence="3">Oxidoreductase</fullName>
    </submittedName>
</protein>
<sequence length="342" mass="37533">MRLIFPFCIFFLLLSCSEGPTVHNFSSVEVEDLFTDSVSIRAMEVMDGSVAFAGTGGVFGSLDLATDQIRAKQQRYDTLYPEFRAVAHTATDFFMLSAGRPALLFKTGNDGLMELVYKEDDKGVFYDSMIFWSDREGIAIGDEMGGCLSILITRDGGTTWNKILCADLPGAIPGEGAFAASNTNIAIVDDKAWIGTTEGRIYYSPDKGETWEVFNTPIRSDQPTRGIYSLHFQTDKIGIAMGGDYTEPTAMKGNKAITVDGGVTWSLVAEDSLPGYTSCVQFVPDSDGNEIVSVSYSGISYSANRGEKWISLSEEPFYTFRFVNDSTAYAAGKFRISKLRFK</sequence>
<dbReference type="AlphaFoldDB" id="A0A411EDD1"/>
<dbReference type="InterPro" id="IPR031778">
    <property type="entry name" value="Sortilin_N"/>
</dbReference>
<name>A0A411EDD1_9FLAO</name>
<dbReference type="EMBL" id="CP035544">
    <property type="protein sequence ID" value="QBA65632.1"/>
    <property type="molecule type" value="Genomic_DNA"/>
</dbReference>
<reference evidence="3 4" key="1">
    <citation type="submission" date="2019-01" db="EMBL/GenBank/DDBJ databases">
        <title>Muriicola soli sp. nov., isolated from soil.</title>
        <authorList>
            <person name="Kang H.J."/>
            <person name="Kim S.B."/>
        </authorList>
    </citation>
    <scope>NUCLEOTIDE SEQUENCE [LARGE SCALE GENOMIC DNA]</scope>
    <source>
        <strain evidence="3 4">MMS17-SY002</strain>
    </source>
</reference>
<dbReference type="PROSITE" id="PS51257">
    <property type="entry name" value="PROKAR_LIPOPROTEIN"/>
    <property type="match status" value="1"/>
</dbReference>
<gene>
    <name evidence="3" type="ORF">EQY75_07950</name>
</gene>
<evidence type="ECO:0000313" key="4">
    <source>
        <dbReference type="Proteomes" id="UP000290889"/>
    </source>
</evidence>